<organism evidence="7 8">
    <name type="scientific">Drosophila lebanonensis</name>
    <name type="common">Fruit fly</name>
    <name type="synonym">Scaptodrosophila lebanonensis</name>
    <dbReference type="NCBI Taxonomy" id="7225"/>
    <lineage>
        <taxon>Eukaryota</taxon>
        <taxon>Metazoa</taxon>
        <taxon>Ecdysozoa</taxon>
        <taxon>Arthropoda</taxon>
        <taxon>Hexapoda</taxon>
        <taxon>Insecta</taxon>
        <taxon>Pterygota</taxon>
        <taxon>Neoptera</taxon>
        <taxon>Endopterygota</taxon>
        <taxon>Diptera</taxon>
        <taxon>Brachycera</taxon>
        <taxon>Muscomorpha</taxon>
        <taxon>Ephydroidea</taxon>
        <taxon>Drosophilidae</taxon>
        <taxon>Scaptodrosophila</taxon>
    </lineage>
</organism>
<keyword evidence="3" id="KW-0964">Secreted</keyword>
<dbReference type="SUPFAM" id="SSF53474">
    <property type="entry name" value="alpha/beta-Hydrolases"/>
    <property type="match status" value="1"/>
</dbReference>
<dbReference type="PRINTS" id="PR00825">
    <property type="entry name" value="DOLALLERGEN"/>
</dbReference>
<evidence type="ECO:0000256" key="2">
    <source>
        <dbReference type="ARBA" id="ARBA00010701"/>
    </source>
</evidence>
<accession>A0A6J2U8I0</accession>
<dbReference type="Pfam" id="PF00151">
    <property type="entry name" value="Lipase"/>
    <property type="match status" value="1"/>
</dbReference>
<evidence type="ECO:0000256" key="5">
    <source>
        <dbReference type="SAM" id="MobiDB-lite"/>
    </source>
</evidence>
<dbReference type="PANTHER" id="PTHR11610">
    <property type="entry name" value="LIPASE"/>
    <property type="match status" value="1"/>
</dbReference>
<evidence type="ECO:0000259" key="6">
    <source>
        <dbReference type="Pfam" id="PF00151"/>
    </source>
</evidence>
<evidence type="ECO:0000256" key="4">
    <source>
        <dbReference type="RuleBase" id="RU004262"/>
    </source>
</evidence>
<feature type="region of interest" description="Disordered" evidence="5">
    <location>
        <begin position="380"/>
        <end position="403"/>
    </location>
</feature>
<proteinExistence type="inferred from homology"/>
<protein>
    <submittedName>
        <fullName evidence="8">Phospholipase A1 2</fullName>
    </submittedName>
</protein>
<keyword evidence="7" id="KW-1185">Reference proteome</keyword>
<comment type="subcellular location">
    <subcellularLocation>
        <location evidence="1">Secreted</location>
    </subcellularLocation>
</comment>
<dbReference type="PRINTS" id="PR00821">
    <property type="entry name" value="TAGLIPASE"/>
</dbReference>
<dbReference type="InterPro" id="IPR033906">
    <property type="entry name" value="Lipase_N"/>
</dbReference>
<dbReference type="GeneID" id="115632007"/>
<dbReference type="GO" id="GO:0016298">
    <property type="term" value="F:lipase activity"/>
    <property type="evidence" value="ECO:0007669"/>
    <property type="project" value="InterPro"/>
</dbReference>
<dbReference type="InterPro" id="IPR029058">
    <property type="entry name" value="AB_hydrolase_fold"/>
</dbReference>
<name>A0A6J2U8I0_DROLE</name>
<evidence type="ECO:0000313" key="8">
    <source>
        <dbReference type="RefSeq" id="XP_030384796.1"/>
    </source>
</evidence>
<dbReference type="RefSeq" id="XP_030384796.1">
    <property type="nucleotide sequence ID" value="XM_030528936.1"/>
</dbReference>
<gene>
    <name evidence="8" type="primary">LOC115632007</name>
</gene>
<sequence>MRSQLARVIVRVVGVVAVVVIVSLCANVVGAEAAAASTAPPAVEEEVQTPRDQCGHTLTRSKGLDVSFWKKFFKHWIPFTGSARVKMQFFLFKRDFPDCGRELVTDDDEKLEQSGFDARHPTRIIIHGWMSQSKGSLNRDVKNAYLSLTRPQNRSTEAAQEAPNTESPPTVEYSDFNVIVCDWSMISSNVNYFGVADMVEDLGFLLSEFVRHLHMRAGLHYDDVYLIGHSLGAQIAGSAGKQIYPYRFNTIYALDPAGPKFREQRDDFRLDASDAHYVESIQTSTNLGFEEPVGHATFYPNYGKDQKKCYMYGCSHKRAHDYFAETITSSKGFWGTRCERQSEHVWILLENEGEFRMGGEPSVPKNGTFYVKTHAKPPYAMGRRRRVQKEPPNGQYEEQTTEA</sequence>
<dbReference type="Proteomes" id="UP000504634">
    <property type="component" value="Unplaced"/>
</dbReference>
<evidence type="ECO:0000313" key="7">
    <source>
        <dbReference type="Proteomes" id="UP000504634"/>
    </source>
</evidence>
<feature type="domain" description="Lipase" evidence="6">
    <location>
        <begin position="83"/>
        <end position="343"/>
    </location>
</feature>
<dbReference type="GO" id="GO:0016042">
    <property type="term" value="P:lipid catabolic process"/>
    <property type="evidence" value="ECO:0007669"/>
    <property type="project" value="TreeGrafter"/>
</dbReference>
<reference evidence="8" key="1">
    <citation type="submission" date="2025-08" db="UniProtKB">
        <authorList>
            <consortium name="RefSeq"/>
        </authorList>
    </citation>
    <scope>IDENTIFICATION</scope>
    <source>
        <strain evidence="8">11010-0011.00</strain>
        <tissue evidence="8">Whole body</tissue>
    </source>
</reference>
<evidence type="ECO:0000256" key="3">
    <source>
        <dbReference type="ARBA" id="ARBA00022525"/>
    </source>
</evidence>
<dbReference type="InterPro" id="IPR000734">
    <property type="entry name" value="TAG_lipase"/>
</dbReference>
<dbReference type="Gene3D" id="3.40.50.1820">
    <property type="entry name" value="alpha/beta hydrolase"/>
    <property type="match status" value="1"/>
</dbReference>
<dbReference type="InterPro" id="IPR013818">
    <property type="entry name" value="Lipase"/>
</dbReference>
<evidence type="ECO:0000256" key="1">
    <source>
        <dbReference type="ARBA" id="ARBA00004613"/>
    </source>
</evidence>
<dbReference type="PANTHER" id="PTHR11610:SF173">
    <property type="entry name" value="LIPASE DOMAIN-CONTAINING PROTEIN-RELATED"/>
    <property type="match status" value="1"/>
</dbReference>
<dbReference type="OrthoDB" id="199913at2759"/>
<dbReference type="InterPro" id="IPR002334">
    <property type="entry name" value="Allerg_PlipaseA1"/>
</dbReference>
<dbReference type="AlphaFoldDB" id="A0A6J2U8I0"/>
<dbReference type="GO" id="GO:0005615">
    <property type="term" value="C:extracellular space"/>
    <property type="evidence" value="ECO:0007669"/>
    <property type="project" value="TreeGrafter"/>
</dbReference>
<comment type="similarity">
    <text evidence="2 4">Belongs to the AB hydrolase superfamily. Lipase family.</text>
</comment>
<dbReference type="GO" id="GO:0017171">
    <property type="term" value="F:serine hydrolase activity"/>
    <property type="evidence" value="ECO:0007669"/>
    <property type="project" value="TreeGrafter"/>
</dbReference>
<dbReference type="CDD" id="cd00707">
    <property type="entry name" value="Pancreat_lipase_like"/>
    <property type="match status" value="1"/>
</dbReference>